<dbReference type="EMBL" id="CAEY01000463">
    <property type="status" value="NOT_ANNOTATED_CDS"/>
    <property type="molecule type" value="Genomic_DNA"/>
</dbReference>
<name>T1JSM4_TETUR</name>
<dbReference type="EnsemblMetazoa" id="tetur01g11050.1">
    <property type="protein sequence ID" value="tetur01g11050.1"/>
    <property type="gene ID" value="tetur01g11050"/>
</dbReference>
<evidence type="ECO:0000313" key="2">
    <source>
        <dbReference type="Proteomes" id="UP000015104"/>
    </source>
</evidence>
<evidence type="ECO:0000313" key="1">
    <source>
        <dbReference type="EnsemblMetazoa" id="tetur01g11050.1"/>
    </source>
</evidence>
<proteinExistence type="predicted"/>
<dbReference type="Proteomes" id="UP000015104">
    <property type="component" value="Unassembled WGS sequence"/>
</dbReference>
<accession>T1JSM4</accession>
<keyword evidence="2" id="KW-1185">Reference proteome</keyword>
<protein>
    <submittedName>
        <fullName evidence="1">Uncharacterized protein</fullName>
    </submittedName>
</protein>
<reference evidence="2" key="1">
    <citation type="submission" date="2011-08" db="EMBL/GenBank/DDBJ databases">
        <authorList>
            <person name="Rombauts S."/>
        </authorList>
    </citation>
    <scope>NUCLEOTIDE SEQUENCE</scope>
    <source>
        <strain evidence="2">London</strain>
    </source>
</reference>
<reference evidence="1" key="2">
    <citation type="submission" date="2015-06" db="UniProtKB">
        <authorList>
            <consortium name="EnsemblMetazoa"/>
        </authorList>
    </citation>
    <scope>IDENTIFICATION</scope>
</reference>
<dbReference type="AlphaFoldDB" id="T1JSM4"/>
<organism evidence="1 2">
    <name type="scientific">Tetranychus urticae</name>
    <name type="common">Two-spotted spider mite</name>
    <dbReference type="NCBI Taxonomy" id="32264"/>
    <lineage>
        <taxon>Eukaryota</taxon>
        <taxon>Metazoa</taxon>
        <taxon>Ecdysozoa</taxon>
        <taxon>Arthropoda</taxon>
        <taxon>Chelicerata</taxon>
        <taxon>Arachnida</taxon>
        <taxon>Acari</taxon>
        <taxon>Acariformes</taxon>
        <taxon>Trombidiformes</taxon>
        <taxon>Prostigmata</taxon>
        <taxon>Eleutherengona</taxon>
        <taxon>Raphignathae</taxon>
        <taxon>Tetranychoidea</taxon>
        <taxon>Tetranychidae</taxon>
        <taxon>Tetranychus</taxon>
    </lineage>
</organism>
<dbReference type="HOGENOM" id="CLU_3421510_0_0_1"/>
<sequence length="24" mass="2806">MDRVKKRISDCDEQTGALMLILNR</sequence>